<dbReference type="Gene3D" id="3.40.50.2000">
    <property type="entry name" value="Glycogen Phosphorylase B"/>
    <property type="match status" value="2"/>
</dbReference>
<dbReference type="Proteomes" id="UP000638648">
    <property type="component" value="Unassembled WGS sequence"/>
</dbReference>
<dbReference type="EMBL" id="JADBEM010000001">
    <property type="protein sequence ID" value="MBE1604258.1"/>
    <property type="molecule type" value="Genomic_DNA"/>
</dbReference>
<dbReference type="GO" id="GO:0008194">
    <property type="term" value="F:UDP-glycosyltransferase activity"/>
    <property type="evidence" value="ECO:0007669"/>
    <property type="project" value="InterPro"/>
</dbReference>
<dbReference type="PANTHER" id="PTHR48050">
    <property type="entry name" value="STEROL 3-BETA-GLUCOSYLTRANSFERASE"/>
    <property type="match status" value="1"/>
</dbReference>
<dbReference type="SUPFAM" id="SSF53756">
    <property type="entry name" value="UDP-Glycosyltransferase/glycogen phosphorylase"/>
    <property type="match status" value="1"/>
</dbReference>
<keyword evidence="3" id="KW-1185">Reference proteome</keyword>
<organism evidence="2 3">
    <name type="scientific">Actinopolymorpha pittospori</name>
    <dbReference type="NCBI Taxonomy" id="648752"/>
    <lineage>
        <taxon>Bacteria</taxon>
        <taxon>Bacillati</taxon>
        <taxon>Actinomycetota</taxon>
        <taxon>Actinomycetes</taxon>
        <taxon>Propionibacteriales</taxon>
        <taxon>Actinopolymorphaceae</taxon>
        <taxon>Actinopolymorpha</taxon>
    </lineage>
</organism>
<protein>
    <submittedName>
        <fullName evidence="2">UDP:flavonoid glycosyltransferase YjiC (YdhE family)</fullName>
    </submittedName>
</protein>
<evidence type="ECO:0000313" key="3">
    <source>
        <dbReference type="Proteomes" id="UP000638648"/>
    </source>
</evidence>
<dbReference type="InterPro" id="IPR010610">
    <property type="entry name" value="EryCIII-like_C"/>
</dbReference>
<comment type="caution">
    <text evidence="2">The sequence shown here is derived from an EMBL/GenBank/DDBJ whole genome shotgun (WGS) entry which is preliminary data.</text>
</comment>
<proteinExistence type="predicted"/>
<feature type="domain" description="Erythromycin biosynthesis protein CIII-like C-terminal" evidence="1">
    <location>
        <begin position="289"/>
        <end position="414"/>
    </location>
</feature>
<reference evidence="2" key="1">
    <citation type="submission" date="2020-10" db="EMBL/GenBank/DDBJ databases">
        <title>Sequencing the genomes of 1000 actinobacteria strains.</title>
        <authorList>
            <person name="Klenk H.-P."/>
        </authorList>
    </citation>
    <scope>NUCLEOTIDE SEQUENCE</scope>
    <source>
        <strain evidence="2">DSM 45354</strain>
    </source>
</reference>
<evidence type="ECO:0000313" key="2">
    <source>
        <dbReference type="EMBL" id="MBE1604258.1"/>
    </source>
</evidence>
<evidence type="ECO:0000259" key="1">
    <source>
        <dbReference type="Pfam" id="PF06722"/>
    </source>
</evidence>
<sequence length="446" mass="48182">MSSILIAAVPIHGHVTPLLAVAQHFAERGDRVRFLTGSRFARAIEATGAEHLPLPAEADFDDRQDWNQTFPERAALKGTKAIAHDIEQIFVRPGLAQHDTAMAAHAAEPADAVLTDPAFIGGAFLLGHPPGVRRPPIVMCGITPLPISSRDTAPFGMGLTPLRGPFGRLRNTALAMITDRLVFPPIERIAEQIFHQLHGRSIPFAVLDWPRYAEAIVQFTVPEFEYPRSDAPATLHFAGPISASGSQAPLPAWWHELDGSRPVVHLTQGTIANHDYGQLIKPALDGLADDNVLIAIATGGRPVESLPPLPANARAAEFLPYDDLLPKTDVFVTNGGYGGVQYALRYGVPIVAAGSHEDKPEVIARVAWSGVGRRIRTETPTPAALRRAIRSVLDDHRYRGAALRVAEHMAATRGVHRLAEIVDSLIADLRPPGLMQQPDPFRGAVG</sequence>
<dbReference type="CDD" id="cd03784">
    <property type="entry name" value="GT1_Gtf-like"/>
    <property type="match status" value="1"/>
</dbReference>
<dbReference type="FunFam" id="3.40.50.2000:FF:000072">
    <property type="entry name" value="Glycosyl transferase"/>
    <property type="match status" value="1"/>
</dbReference>
<dbReference type="PANTHER" id="PTHR48050:SF13">
    <property type="entry name" value="STEROL 3-BETA-GLUCOSYLTRANSFERASE UGT80A2"/>
    <property type="match status" value="1"/>
</dbReference>
<dbReference type="AlphaFoldDB" id="A0A927MSY2"/>
<dbReference type="GO" id="GO:0016758">
    <property type="term" value="F:hexosyltransferase activity"/>
    <property type="evidence" value="ECO:0007669"/>
    <property type="project" value="UniProtKB-ARBA"/>
</dbReference>
<dbReference type="Pfam" id="PF06722">
    <property type="entry name" value="EryCIII-like_C"/>
    <property type="match status" value="1"/>
</dbReference>
<dbReference type="RefSeq" id="WP_192748840.1">
    <property type="nucleotide sequence ID" value="NZ_BAABJL010000209.1"/>
</dbReference>
<accession>A0A927MSY2</accession>
<dbReference type="InterPro" id="IPR050426">
    <property type="entry name" value="Glycosyltransferase_28"/>
</dbReference>
<dbReference type="InterPro" id="IPR002213">
    <property type="entry name" value="UDP_glucos_trans"/>
</dbReference>
<name>A0A927MSY2_9ACTN</name>
<gene>
    <name evidence="2" type="ORF">HEB94_001106</name>
</gene>
<dbReference type="GO" id="GO:0017000">
    <property type="term" value="P:antibiotic biosynthetic process"/>
    <property type="evidence" value="ECO:0007669"/>
    <property type="project" value="UniProtKB-ARBA"/>
</dbReference>